<dbReference type="Pfam" id="PF20564">
    <property type="entry name" value="DUF6774"/>
    <property type="match status" value="1"/>
</dbReference>
<proteinExistence type="predicted"/>
<sequence length="53" mass="5694">MQNCSNLYFLSTLACQLADCLSDDEVAILAADLVVLSDMLANIAARNAVCEKE</sequence>
<feature type="domain" description="DUF6774" evidence="1">
    <location>
        <begin position="23"/>
        <end position="50"/>
    </location>
</feature>
<evidence type="ECO:0000313" key="2">
    <source>
        <dbReference type="EMBL" id="DAE26278.1"/>
    </source>
</evidence>
<protein>
    <recommendedName>
        <fullName evidence="1">DUF6774 domain-containing protein</fullName>
    </recommendedName>
</protein>
<evidence type="ECO:0000259" key="1">
    <source>
        <dbReference type="Pfam" id="PF20564"/>
    </source>
</evidence>
<organism evidence="2">
    <name type="scientific">Myoviridae sp. ctZiv5</name>
    <dbReference type="NCBI Taxonomy" id="2827289"/>
    <lineage>
        <taxon>Viruses</taxon>
        <taxon>Duplodnaviria</taxon>
        <taxon>Heunggongvirae</taxon>
        <taxon>Uroviricota</taxon>
        <taxon>Caudoviricetes</taxon>
    </lineage>
</organism>
<reference evidence="2" key="1">
    <citation type="journal article" date="2021" name="Proc. Natl. Acad. Sci. U.S.A.">
        <title>A Catalog of Tens of Thousands of Viruses from Human Metagenomes Reveals Hidden Associations with Chronic Diseases.</title>
        <authorList>
            <person name="Tisza M.J."/>
            <person name="Buck C.B."/>
        </authorList>
    </citation>
    <scope>NUCLEOTIDE SEQUENCE</scope>
    <source>
        <strain evidence="2">CtZiv5</strain>
    </source>
</reference>
<dbReference type="EMBL" id="BK015813">
    <property type="protein sequence ID" value="DAE26278.1"/>
    <property type="molecule type" value="Genomic_DNA"/>
</dbReference>
<accession>A0A8S5R476</accession>
<dbReference type="InterPro" id="IPR046665">
    <property type="entry name" value="DUF6774"/>
</dbReference>
<name>A0A8S5R476_9CAUD</name>